<proteinExistence type="predicted"/>
<accession>A0A1T2XYX2</accession>
<dbReference type="AlphaFoldDB" id="A0A1T2XYX2"/>
<evidence type="ECO:0000256" key="2">
    <source>
        <dbReference type="SAM" id="SignalP"/>
    </source>
</evidence>
<feature type="chain" id="PRO_5012301069" evidence="2">
    <location>
        <begin position="25"/>
        <end position="235"/>
    </location>
</feature>
<dbReference type="Proteomes" id="UP000190965">
    <property type="component" value="Unassembled WGS sequence"/>
</dbReference>
<dbReference type="RefSeq" id="WP_078742989.1">
    <property type="nucleotide sequence ID" value="NZ_MSDF01000055.1"/>
</dbReference>
<feature type="signal peptide" evidence="2">
    <location>
        <begin position="1"/>
        <end position="24"/>
    </location>
</feature>
<dbReference type="OrthoDB" id="7030462at2"/>
<organism evidence="3 4">
    <name type="scientific">Pseudomonas fluorescens</name>
    <dbReference type="NCBI Taxonomy" id="294"/>
    <lineage>
        <taxon>Bacteria</taxon>
        <taxon>Pseudomonadati</taxon>
        <taxon>Pseudomonadota</taxon>
        <taxon>Gammaproteobacteria</taxon>
        <taxon>Pseudomonadales</taxon>
        <taxon>Pseudomonadaceae</taxon>
        <taxon>Pseudomonas</taxon>
    </lineage>
</organism>
<evidence type="ECO:0000256" key="1">
    <source>
        <dbReference type="SAM" id="MobiDB-lite"/>
    </source>
</evidence>
<feature type="region of interest" description="Disordered" evidence="1">
    <location>
        <begin position="25"/>
        <end position="87"/>
    </location>
</feature>
<sequence>MKTTMALKPLAFALAALMAVAAQAGQPHHGGGGGPQPAPTTAAATTLDGQSNHGNVVLNDKTKNNASINDSNNHNSGVTNSNALSGDNNQGKNDVAIVSGDADFVFASTGTAQSNSGNLVINSGTKNNASLNDSGNNASGIVQLNAAAGTSNQASNSVAIASGNGDGGAAAVTGVQDVSGNLTLNLSSGHGWNTKPVVNNASINNSMNYGSGVMNSNSLAGSNNQGQNNVAITRF</sequence>
<comment type="caution">
    <text evidence="3">The sequence shown here is derived from an EMBL/GenBank/DDBJ whole genome shotgun (WGS) entry which is preliminary data.</text>
</comment>
<reference evidence="3 4" key="1">
    <citation type="submission" date="2016-12" db="EMBL/GenBank/DDBJ databases">
        <title>Draft genome sequences of seven strains of Pseudomonas fluorescens that produce 4-formylaminooxyvinylglycine.</title>
        <authorList>
            <person name="Okrent R.A."/>
            <person name="Manning V.A."/>
            <person name="Trippe K.M."/>
        </authorList>
    </citation>
    <scope>NUCLEOTIDE SEQUENCE [LARGE SCALE GENOMIC DNA]</scope>
    <source>
        <strain evidence="3 4">P5A</strain>
    </source>
</reference>
<protein>
    <submittedName>
        <fullName evidence="3">Heme utilization protein</fullName>
    </submittedName>
</protein>
<gene>
    <name evidence="3" type="ORF">BFW87_28115</name>
</gene>
<feature type="compositionally biased region" description="Polar residues" evidence="1">
    <location>
        <begin position="77"/>
        <end position="87"/>
    </location>
</feature>
<dbReference type="EMBL" id="MSDF01000055">
    <property type="protein sequence ID" value="OPA85000.1"/>
    <property type="molecule type" value="Genomic_DNA"/>
</dbReference>
<evidence type="ECO:0000313" key="4">
    <source>
        <dbReference type="Proteomes" id="UP000190965"/>
    </source>
</evidence>
<evidence type="ECO:0000313" key="3">
    <source>
        <dbReference type="EMBL" id="OPA85000.1"/>
    </source>
</evidence>
<feature type="compositionally biased region" description="Low complexity" evidence="1">
    <location>
        <begin position="64"/>
        <end position="76"/>
    </location>
</feature>
<keyword evidence="2" id="KW-0732">Signal</keyword>
<name>A0A1T2XYX2_PSEFL</name>